<dbReference type="PROSITE" id="PS50006">
    <property type="entry name" value="FHA_DOMAIN"/>
    <property type="match status" value="1"/>
</dbReference>
<dbReference type="EMBL" id="CP011125">
    <property type="protein sequence ID" value="AKF07701.1"/>
    <property type="molecule type" value="Genomic_DNA"/>
</dbReference>
<dbReference type="FunFam" id="3.30.70.270:FF:000001">
    <property type="entry name" value="Diguanylate cyclase domain protein"/>
    <property type="match status" value="1"/>
</dbReference>
<dbReference type="GO" id="GO:0043709">
    <property type="term" value="P:cell adhesion involved in single-species biofilm formation"/>
    <property type="evidence" value="ECO:0007669"/>
    <property type="project" value="TreeGrafter"/>
</dbReference>
<dbReference type="SMART" id="SM00267">
    <property type="entry name" value="GGDEF"/>
    <property type="match status" value="1"/>
</dbReference>
<name>A0A0F6YJY9_9BACT</name>
<dbReference type="InterPro" id="IPR000160">
    <property type="entry name" value="GGDEF_dom"/>
</dbReference>
<dbReference type="Pfam" id="PF00990">
    <property type="entry name" value="GGDEF"/>
    <property type="match status" value="1"/>
</dbReference>
<dbReference type="NCBIfam" id="TIGR00254">
    <property type="entry name" value="GGDEF"/>
    <property type="match status" value="1"/>
</dbReference>
<dbReference type="SMART" id="SM00240">
    <property type="entry name" value="FHA"/>
    <property type="match status" value="1"/>
</dbReference>
<organism evidence="5 6">
    <name type="scientific">Sandaracinus amylolyticus</name>
    <dbReference type="NCBI Taxonomy" id="927083"/>
    <lineage>
        <taxon>Bacteria</taxon>
        <taxon>Pseudomonadati</taxon>
        <taxon>Myxococcota</taxon>
        <taxon>Polyangia</taxon>
        <taxon>Polyangiales</taxon>
        <taxon>Sandaracinaceae</taxon>
        <taxon>Sandaracinus</taxon>
    </lineage>
</organism>
<evidence type="ECO:0000313" key="5">
    <source>
        <dbReference type="EMBL" id="AKF07701.1"/>
    </source>
</evidence>
<evidence type="ECO:0000259" key="4">
    <source>
        <dbReference type="PROSITE" id="PS50887"/>
    </source>
</evidence>
<proteinExistence type="predicted"/>
<evidence type="ECO:0000259" key="3">
    <source>
        <dbReference type="PROSITE" id="PS50006"/>
    </source>
</evidence>
<feature type="domain" description="GGDEF" evidence="4">
    <location>
        <begin position="168"/>
        <end position="301"/>
    </location>
</feature>
<dbReference type="InterPro" id="IPR043128">
    <property type="entry name" value="Rev_trsase/Diguanyl_cyclase"/>
</dbReference>
<dbReference type="InterPro" id="IPR000253">
    <property type="entry name" value="FHA_dom"/>
</dbReference>
<keyword evidence="6" id="KW-1185">Reference proteome</keyword>
<dbReference type="PANTHER" id="PTHR45138:SF9">
    <property type="entry name" value="DIGUANYLATE CYCLASE DGCM-RELATED"/>
    <property type="match status" value="1"/>
</dbReference>
<dbReference type="InterPro" id="IPR029787">
    <property type="entry name" value="Nucleotide_cyclase"/>
</dbReference>
<dbReference type="Pfam" id="PF00498">
    <property type="entry name" value="FHA"/>
    <property type="match status" value="1"/>
</dbReference>
<dbReference type="PROSITE" id="PS50887">
    <property type="entry name" value="GGDEF"/>
    <property type="match status" value="1"/>
</dbReference>
<dbReference type="RefSeq" id="WP_075097603.1">
    <property type="nucleotide sequence ID" value="NZ_CP011125.1"/>
</dbReference>
<evidence type="ECO:0000256" key="2">
    <source>
        <dbReference type="ARBA" id="ARBA00034247"/>
    </source>
</evidence>
<dbReference type="GO" id="GO:0005886">
    <property type="term" value="C:plasma membrane"/>
    <property type="evidence" value="ECO:0007669"/>
    <property type="project" value="TreeGrafter"/>
</dbReference>
<dbReference type="SUPFAM" id="SSF49879">
    <property type="entry name" value="SMAD/FHA domain"/>
    <property type="match status" value="1"/>
</dbReference>
<dbReference type="OrthoDB" id="9783076at2"/>
<dbReference type="GO" id="GO:1902201">
    <property type="term" value="P:negative regulation of bacterial-type flagellum-dependent cell motility"/>
    <property type="evidence" value="ECO:0007669"/>
    <property type="project" value="TreeGrafter"/>
</dbReference>
<evidence type="ECO:0000256" key="1">
    <source>
        <dbReference type="ARBA" id="ARBA00012528"/>
    </source>
</evidence>
<dbReference type="PANTHER" id="PTHR45138">
    <property type="entry name" value="REGULATORY COMPONENTS OF SENSORY TRANSDUCTION SYSTEM"/>
    <property type="match status" value="1"/>
</dbReference>
<feature type="domain" description="FHA" evidence="3">
    <location>
        <begin position="50"/>
        <end position="99"/>
    </location>
</feature>
<dbReference type="GO" id="GO:0052621">
    <property type="term" value="F:diguanylate cyclase activity"/>
    <property type="evidence" value="ECO:0007669"/>
    <property type="project" value="UniProtKB-EC"/>
</dbReference>
<dbReference type="CDD" id="cd01949">
    <property type="entry name" value="GGDEF"/>
    <property type="match status" value="1"/>
</dbReference>
<dbReference type="InterPro" id="IPR008984">
    <property type="entry name" value="SMAD_FHA_dom_sf"/>
</dbReference>
<dbReference type="EC" id="2.7.7.65" evidence="1"/>
<gene>
    <name evidence="5" type="ORF">DB32_004850</name>
</gene>
<accession>A0A0F6YJY9</accession>
<dbReference type="InterPro" id="IPR050469">
    <property type="entry name" value="Diguanylate_Cyclase"/>
</dbReference>
<dbReference type="Gene3D" id="3.30.70.270">
    <property type="match status" value="1"/>
</dbReference>
<dbReference type="KEGG" id="samy:DB32_004850"/>
<protein>
    <recommendedName>
        <fullName evidence="1">diguanylate cyclase</fullName>
        <ecNumber evidence="1">2.7.7.65</ecNumber>
    </recommendedName>
</protein>
<evidence type="ECO:0000313" key="6">
    <source>
        <dbReference type="Proteomes" id="UP000034883"/>
    </source>
</evidence>
<dbReference type="SUPFAM" id="SSF55073">
    <property type="entry name" value="Nucleotide cyclase"/>
    <property type="match status" value="1"/>
</dbReference>
<dbReference type="AlphaFoldDB" id="A0A0F6YJY9"/>
<reference evidence="5 6" key="1">
    <citation type="submission" date="2015-03" db="EMBL/GenBank/DDBJ databases">
        <title>Genome assembly of Sandaracinus amylolyticus DSM 53668.</title>
        <authorList>
            <person name="Sharma G."/>
            <person name="Subramanian S."/>
        </authorList>
    </citation>
    <scope>NUCLEOTIDE SEQUENCE [LARGE SCALE GENOMIC DNA]</scope>
    <source>
        <strain evidence="5 6">DSM 53668</strain>
    </source>
</reference>
<sequence>MAREDDETGEVTIIGQRALVSEATLQRDRAYLVVIAGANVGEMYPVGGGLVIGRGADADIRVMDDEISRRHARIAVLGKDILVEDLGSKNGTFLNGTAVRRKALQDGDKIQVGATTVLRFSVHDRLEESFQRHMYESALRDPLTRAYNRKYLLDRLQSELAYAQRHASPLSLLLFDVDHFKRINDTYGHPAGDAVLVGLSRHVLRIIRTEDVFSRYGGEEFGILSRGIPLDGASRFAERLRTAIEGYPIMHDGVRITVTVSVGVTAVPQAKVEDPSELVVLADRALYQAKHQGRNRVCVVI</sequence>
<dbReference type="Proteomes" id="UP000034883">
    <property type="component" value="Chromosome"/>
</dbReference>
<dbReference type="CDD" id="cd00060">
    <property type="entry name" value="FHA"/>
    <property type="match status" value="1"/>
</dbReference>
<dbReference type="Gene3D" id="2.60.200.20">
    <property type="match status" value="1"/>
</dbReference>
<comment type="catalytic activity">
    <reaction evidence="2">
        <text>2 GTP = 3',3'-c-di-GMP + 2 diphosphate</text>
        <dbReference type="Rhea" id="RHEA:24898"/>
        <dbReference type="ChEBI" id="CHEBI:33019"/>
        <dbReference type="ChEBI" id="CHEBI:37565"/>
        <dbReference type="ChEBI" id="CHEBI:58805"/>
        <dbReference type="EC" id="2.7.7.65"/>
    </reaction>
</comment>
<dbReference type="STRING" id="927083.DB32_004850"/>